<dbReference type="InterPro" id="IPR036188">
    <property type="entry name" value="FAD/NAD-bd_sf"/>
</dbReference>
<proteinExistence type="inferred from homology"/>
<dbReference type="EMBL" id="CAOQHR010000001">
    <property type="protein sequence ID" value="CAI6288319.1"/>
    <property type="molecule type" value="Genomic_DNA"/>
</dbReference>
<dbReference type="Pfam" id="PF01494">
    <property type="entry name" value="FAD_binding_3"/>
    <property type="match status" value="1"/>
</dbReference>
<organism evidence="7 8">
    <name type="scientific">Periconia digitata</name>
    <dbReference type="NCBI Taxonomy" id="1303443"/>
    <lineage>
        <taxon>Eukaryota</taxon>
        <taxon>Fungi</taxon>
        <taxon>Dikarya</taxon>
        <taxon>Ascomycota</taxon>
        <taxon>Pezizomycotina</taxon>
        <taxon>Dothideomycetes</taxon>
        <taxon>Pleosporomycetidae</taxon>
        <taxon>Pleosporales</taxon>
        <taxon>Massarineae</taxon>
        <taxon>Periconiaceae</taxon>
        <taxon>Periconia</taxon>
    </lineage>
</organism>
<keyword evidence="4" id="KW-0560">Oxidoreductase</keyword>
<accession>A0A9W4U4P3</accession>
<keyword evidence="8" id="KW-1185">Reference proteome</keyword>
<dbReference type="PANTHER" id="PTHR13789:SF316">
    <property type="entry name" value="FAD-BINDING DOMAIN-CONTAINING PROTEIN"/>
    <property type="match status" value="1"/>
</dbReference>
<gene>
    <name evidence="7" type="ORF">PDIGIT_LOCUS2385</name>
</gene>
<keyword evidence="5" id="KW-0503">Monooxygenase</keyword>
<evidence type="ECO:0000256" key="2">
    <source>
        <dbReference type="ARBA" id="ARBA00022630"/>
    </source>
</evidence>
<evidence type="ECO:0000256" key="3">
    <source>
        <dbReference type="ARBA" id="ARBA00022827"/>
    </source>
</evidence>
<keyword evidence="2" id="KW-0285">Flavoprotein</keyword>
<dbReference type="Gene3D" id="3.50.50.60">
    <property type="entry name" value="FAD/NAD(P)-binding domain"/>
    <property type="match status" value="1"/>
</dbReference>
<dbReference type="SUPFAM" id="SSF51905">
    <property type="entry name" value="FAD/NAD(P)-binding domain"/>
    <property type="match status" value="1"/>
</dbReference>
<comment type="caution">
    <text evidence="7">The sequence shown here is derived from an EMBL/GenBank/DDBJ whole genome shotgun (WGS) entry which is preliminary data.</text>
</comment>
<reference evidence="7" key="1">
    <citation type="submission" date="2023-01" db="EMBL/GenBank/DDBJ databases">
        <authorList>
            <person name="Van Ghelder C."/>
            <person name="Rancurel C."/>
        </authorList>
    </citation>
    <scope>NUCLEOTIDE SEQUENCE</scope>
    <source>
        <strain evidence="7">CNCM I-4278</strain>
    </source>
</reference>
<dbReference type="GO" id="GO:0004497">
    <property type="term" value="F:monooxygenase activity"/>
    <property type="evidence" value="ECO:0007669"/>
    <property type="project" value="UniProtKB-KW"/>
</dbReference>
<dbReference type="OrthoDB" id="16820at2759"/>
<dbReference type="FunFam" id="3.50.50.60:FF:000156">
    <property type="entry name" value="Salicylate hydroxylase, putative"/>
    <property type="match status" value="1"/>
</dbReference>
<dbReference type="InterPro" id="IPR002938">
    <property type="entry name" value="FAD-bd"/>
</dbReference>
<dbReference type="PRINTS" id="PR00420">
    <property type="entry name" value="RNGMNOXGNASE"/>
</dbReference>
<evidence type="ECO:0000256" key="5">
    <source>
        <dbReference type="ARBA" id="ARBA00023033"/>
    </source>
</evidence>
<dbReference type="AlphaFoldDB" id="A0A9W4U4P3"/>
<sequence>MSFSSRLNHVAIIGSGVSGLSLALALSQASIAVSVFEARPASHDIGGGIMLSPNALRVLDSLGAFQKIRASSYEFDTFVFKNATGETTDVYYFGSTEQYGYPALRVERKILLSTLTMMVRERKVDIEYSKGFVRIISESSKDQTVTFELDDGSTRTCSLLIGADGIHSQVREQIFPSYMPVYSGFTAINCTVPRSALRIPEGYDLPATVMAPPGAFLLVPQKQDGSELLIGSQMRMQERTREGWAALRADKQGLLDTLNETKDQWPDIVQSALEAAPVDNMGIWPFFTVPALPRWASETSLVVLIGDAAHAIPPTAGQGVNQAFEDAATLATLLGKLSANITLERALCWWQKYRQARVDKVMDLTRQMNAKRLPASEKAKLPKDTIWSDEGATRGDGKQLSWLYTLDLLQEVNAWISDNDIKD</sequence>
<dbReference type="GO" id="GO:0071949">
    <property type="term" value="F:FAD binding"/>
    <property type="evidence" value="ECO:0007669"/>
    <property type="project" value="InterPro"/>
</dbReference>
<evidence type="ECO:0000259" key="6">
    <source>
        <dbReference type="Pfam" id="PF01494"/>
    </source>
</evidence>
<dbReference type="Proteomes" id="UP001152607">
    <property type="component" value="Unassembled WGS sequence"/>
</dbReference>
<keyword evidence="3" id="KW-0274">FAD</keyword>
<evidence type="ECO:0000256" key="1">
    <source>
        <dbReference type="ARBA" id="ARBA00007992"/>
    </source>
</evidence>
<evidence type="ECO:0000256" key="4">
    <source>
        <dbReference type="ARBA" id="ARBA00023002"/>
    </source>
</evidence>
<protein>
    <recommendedName>
        <fullName evidence="6">FAD-binding domain-containing protein</fullName>
    </recommendedName>
</protein>
<evidence type="ECO:0000313" key="7">
    <source>
        <dbReference type="EMBL" id="CAI6288319.1"/>
    </source>
</evidence>
<dbReference type="PANTHER" id="PTHR13789">
    <property type="entry name" value="MONOOXYGENASE"/>
    <property type="match status" value="1"/>
</dbReference>
<dbReference type="InterPro" id="IPR050493">
    <property type="entry name" value="FAD-dep_Monooxygenase_BioMet"/>
</dbReference>
<evidence type="ECO:0000313" key="8">
    <source>
        <dbReference type="Proteomes" id="UP001152607"/>
    </source>
</evidence>
<comment type="similarity">
    <text evidence="1">Belongs to the paxM FAD-dependent monooxygenase family.</text>
</comment>
<name>A0A9W4U4P3_9PLEO</name>
<feature type="domain" description="FAD-binding" evidence="6">
    <location>
        <begin position="9"/>
        <end position="363"/>
    </location>
</feature>